<evidence type="ECO:0000259" key="1">
    <source>
        <dbReference type="SMART" id="SM01126"/>
    </source>
</evidence>
<dbReference type="Proteomes" id="UP000478052">
    <property type="component" value="Unassembled WGS sequence"/>
</dbReference>
<dbReference type="PANTHER" id="PTHR47163">
    <property type="entry name" value="DDE_TNP_IS1595 DOMAIN-CONTAINING PROTEIN"/>
    <property type="match status" value="1"/>
</dbReference>
<dbReference type="EMBL" id="VUJU01003525">
    <property type="protein sequence ID" value="KAF0757622.1"/>
    <property type="molecule type" value="Genomic_DNA"/>
</dbReference>
<dbReference type="InterPro" id="IPR024445">
    <property type="entry name" value="Tnp_ISXO2-like"/>
</dbReference>
<keyword evidence="3" id="KW-1185">Reference proteome</keyword>
<dbReference type="SMART" id="SM01126">
    <property type="entry name" value="DDE_Tnp_IS1595"/>
    <property type="match status" value="1"/>
</dbReference>
<gene>
    <name evidence="2" type="ORF">FWK35_00013034</name>
</gene>
<accession>A0A6G0YKH0</accession>
<sequence>MNNSTKIGGPNLTVEIDESLFTRRKNNTGRIFHSQWVFGGMCRETLDVFMVMVPNRSADTLIPIIEDHIASDPDTGAHTQNIERLWRSAKERNKKHSGTHRSMLDSYISELLWRQKHKKNHLNCPISVFNIGNFLSKCVRCSTFSAFYDLTFLKT</sequence>
<dbReference type="OrthoDB" id="10052789at2759"/>
<dbReference type="InterPro" id="IPR053164">
    <property type="entry name" value="IS1016-like_transposase"/>
</dbReference>
<evidence type="ECO:0000313" key="2">
    <source>
        <dbReference type="EMBL" id="KAF0757622.1"/>
    </source>
</evidence>
<reference evidence="2 3" key="1">
    <citation type="submission" date="2019-08" db="EMBL/GenBank/DDBJ databases">
        <title>Whole genome of Aphis craccivora.</title>
        <authorList>
            <person name="Voronova N.V."/>
            <person name="Shulinski R.S."/>
            <person name="Bandarenka Y.V."/>
            <person name="Zhorov D.G."/>
            <person name="Warner D."/>
        </authorList>
    </citation>
    <scope>NUCLEOTIDE SEQUENCE [LARGE SCALE GENOMIC DNA]</scope>
    <source>
        <strain evidence="2">180601</strain>
        <tissue evidence="2">Whole Body</tissue>
    </source>
</reference>
<comment type="caution">
    <text evidence="2">The sequence shown here is derived from an EMBL/GenBank/DDBJ whole genome shotgun (WGS) entry which is preliminary data.</text>
</comment>
<name>A0A6G0YKH0_APHCR</name>
<protein>
    <submittedName>
        <fullName evidence="2">DDE Tnp IS1595 domain-containing protein</fullName>
    </submittedName>
</protein>
<proteinExistence type="predicted"/>
<organism evidence="2 3">
    <name type="scientific">Aphis craccivora</name>
    <name type="common">Cowpea aphid</name>
    <dbReference type="NCBI Taxonomy" id="307492"/>
    <lineage>
        <taxon>Eukaryota</taxon>
        <taxon>Metazoa</taxon>
        <taxon>Ecdysozoa</taxon>
        <taxon>Arthropoda</taxon>
        <taxon>Hexapoda</taxon>
        <taxon>Insecta</taxon>
        <taxon>Pterygota</taxon>
        <taxon>Neoptera</taxon>
        <taxon>Paraneoptera</taxon>
        <taxon>Hemiptera</taxon>
        <taxon>Sternorrhyncha</taxon>
        <taxon>Aphidomorpha</taxon>
        <taxon>Aphidoidea</taxon>
        <taxon>Aphididae</taxon>
        <taxon>Aphidini</taxon>
        <taxon>Aphis</taxon>
        <taxon>Aphis</taxon>
    </lineage>
</organism>
<dbReference type="AlphaFoldDB" id="A0A6G0YKH0"/>
<dbReference type="PANTHER" id="PTHR47163:SF2">
    <property type="entry name" value="SI:DKEY-17M8.2"/>
    <property type="match status" value="1"/>
</dbReference>
<evidence type="ECO:0000313" key="3">
    <source>
        <dbReference type="Proteomes" id="UP000478052"/>
    </source>
</evidence>
<feature type="domain" description="ISXO2-like transposase" evidence="1">
    <location>
        <begin position="6"/>
        <end position="116"/>
    </location>
</feature>